<gene>
    <name evidence="1" type="ORF">BpHYR1_019950</name>
</gene>
<reference evidence="1 2" key="1">
    <citation type="journal article" date="2018" name="Sci. Rep.">
        <title>Genomic signatures of local adaptation to the degree of environmental predictability in rotifers.</title>
        <authorList>
            <person name="Franch-Gras L."/>
            <person name="Hahn C."/>
            <person name="Garcia-Roger E.M."/>
            <person name="Carmona M.J."/>
            <person name="Serra M."/>
            <person name="Gomez A."/>
        </authorList>
    </citation>
    <scope>NUCLEOTIDE SEQUENCE [LARGE SCALE GENOMIC DNA]</scope>
    <source>
        <strain evidence="1">HYR1</strain>
    </source>
</reference>
<accession>A0A3M7S611</accession>
<proteinExistence type="predicted"/>
<dbReference type="EMBL" id="REGN01001987">
    <property type="protein sequence ID" value="RNA31099.1"/>
    <property type="molecule type" value="Genomic_DNA"/>
</dbReference>
<name>A0A3M7S611_BRAPC</name>
<evidence type="ECO:0000313" key="1">
    <source>
        <dbReference type="EMBL" id="RNA31099.1"/>
    </source>
</evidence>
<comment type="caution">
    <text evidence="1">The sequence shown here is derived from an EMBL/GenBank/DDBJ whole genome shotgun (WGS) entry which is preliminary data.</text>
</comment>
<organism evidence="1 2">
    <name type="scientific">Brachionus plicatilis</name>
    <name type="common">Marine rotifer</name>
    <name type="synonym">Brachionus muelleri</name>
    <dbReference type="NCBI Taxonomy" id="10195"/>
    <lineage>
        <taxon>Eukaryota</taxon>
        <taxon>Metazoa</taxon>
        <taxon>Spiralia</taxon>
        <taxon>Gnathifera</taxon>
        <taxon>Rotifera</taxon>
        <taxon>Eurotatoria</taxon>
        <taxon>Monogononta</taxon>
        <taxon>Pseudotrocha</taxon>
        <taxon>Ploima</taxon>
        <taxon>Brachionidae</taxon>
        <taxon>Brachionus</taxon>
    </lineage>
</organism>
<protein>
    <submittedName>
        <fullName evidence="1">Uncharacterized protein</fullName>
    </submittedName>
</protein>
<dbReference type="AlphaFoldDB" id="A0A3M7S611"/>
<keyword evidence="2" id="KW-1185">Reference proteome</keyword>
<evidence type="ECO:0000313" key="2">
    <source>
        <dbReference type="Proteomes" id="UP000276133"/>
    </source>
</evidence>
<sequence length="68" mass="8238">MIVIIPIQDLEYPFFFLKIFLCKKKTTIQIFKFTIIKKNQNKTYIELQIFNIVYKGVVKFHTKLPIQK</sequence>
<dbReference type="Proteomes" id="UP000276133">
    <property type="component" value="Unassembled WGS sequence"/>
</dbReference>